<evidence type="ECO:0000313" key="1">
    <source>
        <dbReference type="EMBL" id="QHS86182.1"/>
    </source>
</evidence>
<name>A0A6C0B2A0_9ZZZZ</name>
<reference evidence="1" key="1">
    <citation type="journal article" date="2020" name="Nature">
        <title>Giant virus diversity and host interactions through global metagenomics.</title>
        <authorList>
            <person name="Schulz F."/>
            <person name="Roux S."/>
            <person name="Paez-Espino D."/>
            <person name="Jungbluth S."/>
            <person name="Walsh D.A."/>
            <person name="Denef V.J."/>
            <person name="McMahon K.D."/>
            <person name="Konstantinidis K.T."/>
            <person name="Eloe-Fadrosh E.A."/>
            <person name="Kyrpides N.C."/>
            <person name="Woyke T."/>
        </authorList>
    </citation>
    <scope>NUCLEOTIDE SEQUENCE</scope>
    <source>
        <strain evidence="1">GVMAG-M-3300009185-7</strain>
    </source>
</reference>
<sequence>MDIFDSRTVADFQKFTFSGHLRTHVYKVLDENIKLGHADYTCYWILELMCSGLVHSCWNTLFLSSALHINRGAPNVFLYLVRMYERFAPYESQYTLMNMTDIRNNHDARRLFCEVGASVALCRKSKLPSLPRIKPDHDFQPLVIQENLKSPSSTYARSIVKTEDPMELYIPINEFMFCLRPETRDSIRGLYWASWILAYASKFKADKKTHLVCAYRSNDYVEDKYLRSPVWILWSVIHETARTSPQSGTITPYIEALYKMYCLRWGQGDLKKRLPFLITAVLFICESTTIDIHYAVPNNITTVQDVVTNIPQWIGAIIHTQRTFA</sequence>
<dbReference type="AlphaFoldDB" id="A0A6C0B2A0"/>
<organism evidence="1">
    <name type="scientific">viral metagenome</name>
    <dbReference type="NCBI Taxonomy" id="1070528"/>
    <lineage>
        <taxon>unclassified sequences</taxon>
        <taxon>metagenomes</taxon>
        <taxon>organismal metagenomes</taxon>
    </lineage>
</organism>
<protein>
    <submittedName>
        <fullName evidence="1">Uncharacterized protein</fullName>
    </submittedName>
</protein>
<proteinExistence type="predicted"/>
<accession>A0A6C0B2A0</accession>
<dbReference type="EMBL" id="MN739051">
    <property type="protein sequence ID" value="QHS86182.1"/>
    <property type="molecule type" value="Genomic_DNA"/>
</dbReference>